<evidence type="ECO:0000313" key="2">
    <source>
        <dbReference type="EMBL" id="PKY59313.1"/>
    </source>
</evidence>
<proteinExistence type="predicted"/>
<name>A0A2I1HKB3_9GLOM</name>
<accession>A0A2I1HKB3</accession>
<protein>
    <submittedName>
        <fullName evidence="2">Uncharacterized protein</fullName>
    </submittedName>
</protein>
<keyword evidence="3" id="KW-1185">Reference proteome</keyword>
<organism evidence="2 3">
    <name type="scientific">Rhizophagus irregularis</name>
    <dbReference type="NCBI Taxonomy" id="588596"/>
    <lineage>
        <taxon>Eukaryota</taxon>
        <taxon>Fungi</taxon>
        <taxon>Fungi incertae sedis</taxon>
        <taxon>Mucoromycota</taxon>
        <taxon>Glomeromycotina</taxon>
        <taxon>Glomeromycetes</taxon>
        <taxon>Glomerales</taxon>
        <taxon>Glomeraceae</taxon>
        <taxon>Rhizophagus</taxon>
    </lineage>
</organism>
<gene>
    <name evidence="2" type="ORF">RhiirA4_430319</name>
</gene>
<sequence>MTPLILCLFYPLLKKKSKTPRKQSVPVQEFVNAFTDAFTLLLLELLEGLSYGVKDNTPFVTKLLNSHIPEGDRVKPNVQTKKFVEKCDSFSSAGVTGIISIARHKARQQLDRLSSRYQNSFASLAQTSDNKAQQNTSNQSKVHVPIGDSADLTIDNSMNIDSTVDPSVAKVQPNQEGDLSYQQIMPSTSNTIGSITPPAITQPEPKSKNSKIVRLTMNNNVIHDTQKGQVRTIMIYDIPTACSHDLILELLKEWGQVLEISFKPQHKYQSIWTKMILKPKHDSEFVMRTWSKSLSDFSVRWFPGHWKLADRKVREKFQCKFVLPDLNTEEGSAQYQSYYKQLNFEQYMLKLRAKSCTKILDKGKSYGIFFFESHEDLLRCMEAKHLWKPVQSHTLTRSPRQSVKDKKKNTTSSKGKAVDNKSKPSTHSRGKSQHDKRTEDTRSLLTQLLRLLGSTVGESGVYNLRRRKVTPRVAVYAFLGEIVGRSRQVPPKDLVLSDTFRLVLV</sequence>
<dbReference type="VEuPathDB" id="FungiDB:FUN_000144"/>
<feature type="compositionally biased region" description="Polar residues" evidence="1">
    <location>
        <begin position="392"/>
        <end position="401"/>
    </location>
</feature>
<feature type="region of interest" description="Disordered" evidence="1">
    <location>
        <begin position="392"/>
        <end position="440"/>
    </location>
</feature>
<dbReference type="AlphaFoldDB" id="A0A2I1HKB3"/>
<dbReference type="Proteomes" id="UP000234323">
    <property type="component" value="Unassembled WGS sequence"/>
</dbReference>
<comment type="caution">
    <text evidence="2">The sequence shown here is derived from an EMBL/GenBank/DDBJ whole genome shotgun (WGS) entry which is preliminary data.</text>
</comment>
<reference evidence="2 3" key="1">
    <citation type="submission" date="2015-10" db="EMBL/GenBank/DDBJ databases">
        <title>Genome analyses suggest a sexual origin of heterokaryosis in a supposedly ancient asexual fungus.</title>
        <authorList>
            <person name="Ropars J."/>
            <person name="Sedzielewska K."/>
            <person name="Noel J."/>
            <person name="Charron P."/>
            <person name="Farinelli L."/>
            <person name="Marton T."/>
            <person name="Kruger M."/>
            <person name="Pelin A."/>
            <person name="Brachmann A."/>
            <person name="Corradi N."/>
        </authorList>
    </citation>
    <scope>NUCLEOTIDE SEQUENCE [LARGE SCALE GENOMIC DNA]</scope>
    <source>
        <strain evidence="2 3">A4</strain>
    </source>
</reference>
<dbReference type="EMBL" id="LLXI01003483">
    <property type="protein sequence ID" value="PKY59313.1"/>
    <property type="molecule type" value="Genomic_DNA"/>
</dbReference>
<dbReference type="VEuPathDB" id="FungiDB:RhiirA1_401172"/>
<evidence type="ECO:0000256" key="1">
    <source>
        <dbReference type="SAM" id="MobiDB-lite"/>
    </source>
</evidence>
<evidence type="ECO:0000313" key="3">
    <source>
        <dbReference type="Proteomes" id="UP000234323"/>
    </source>
</evidence>